<dbReference type="SUPFAM" id="SSF53254">
    <property type="entry name" value="Phosphoglycerate mutase-like"/>
    <property type="match status" value="1"/>
</dbReference>
<dbReference type="CDD" id="cd07067">
    <property type="entry name" value="HP_PGM_like"/>
    <property type="match status" value="1"/>
</dbReference>
<dbReference type="OrthoDB" id="414418at2759"/>
<dbReference type="Gene3D" id="3.40.50.1240">
    <property type="entry name" value="Phosphoglycerate mutase-like"/>
    <property type="match status" value="1"/>
</dbReference>
<dbReference type="EMBL" id="REGN01004814">
    <property type="protein sequence ID" value="RNA16093.1"/>
    <property type="molecule type" value="Genomic_DNA"/>
</dbReference>
<accession>A0A3M7QXR7</accession>
<evidence type="ECO:0000313" key="1">
    <source>
        <dbReference type="EMBL" id="RNA16093.1"/>
    </source>
</evidence>
<evidence type="ECO:0000313" key="2">
    <source>
        <dbReference type="Proteomes" id="UP000276133"/>
    </source>
</evidence>
<proteinExistence type="predicted"/>
<dbReference type="PANTHER" id="PTHR16469:SF27">
    <property type="entry name" value="UBIQUITIN-ASSOCIATED AND SH3 DOMAIN-CONTAINING BA-RELATED"/>
    <property type="match status" value="1"/>
</dbReference>
<name>A0A3M7QXR7_BRAPC</name>
<sequence length="324" mass="37689">MFSNYIQNLGYFASPNEMLNQALRIQSSQENYKKLMLGSNFGSEKGQKPFSEVKENQKMLIIRHGERMDTYYGPSWIQNSFNRNGEYVRKDSNMPQTLIYRENPYEFEFDPPLTENGLNQARIHGEELAKTGMRIKHVYSSPALRSIQTADKILEGMGLKDRVKIRIEVGLFELMSWQLYIPSSYPWIDKINLKNFGYNIDMNYKSAVLFESLKKDETIYDYYKRSHHVTKRISELHEEGNLMLVAHAPSLEGCSRLLSGETMRSNEEFAAIIRKIPFLSIAQCEKNSQNGNWRLTPLLSSYEKFQRALHSGLNSKRQAHKSQK</sequence>
<gene>
    <name evidence="1" type="ORF">BpHYR1_020054</name>
</gene>
<protein>
    <submittedName>
        <fullName evidence="1">Ubiquitin-associated and SH3 domain-containing</fullName>
    </submittedName>
</protein>
<organism evidence="1 2">
    <name type="scientific">Brachionus plicatilis</name>
    <name type="common">Marine rotifer</name>
    <name type="synonym">Brachionus muelleri</name>
    <dbReference type="NCBI Taxonomy" id="10195"/>
    <lineage>
        <taxon>Eukaryota</taxon>
        <taxon>Metazoa</taxon>
        <taxon>Spiralia</taxon>
        <taxon>Gnathifera</taxon>
        <taxon>Rotifera</taxon>
        <taxon>Eurotatoria</taxon>
        <taxon>Monogononta</taxon>
        <taxon>Pseudotrocha</taxon>
        <taxon>Ploima</taxon>
        <taxon>Brachionidae</taxon>
        <taxon>Brachionus</taxon>
    </lineage>
</organism>
<dbReference type="AlphaFoldDB" id="A0A3M7QXR7"/>
<dbReference type="InterPro" id="IPR051710">
    <property type="entry name" value="Phosphatase_SH3-domain"/>
</dbReference>
<dbReference type="Pfam" id="PF00300">
    <property type="entry name" value="His_Phos_1"/>
    <property type="match status" value="1"/>
</dbReference>
<dbReference type="InterPro" id="IPR029033">
    <property type="entry name" value="His_PPase_superfam"/>
</dbReference>
<dbReference type="InterPro" id="IPR013078">
    <property type="entry name" value="His_Pase_superF_clade-1"/>
</dbReference>
<reference evidence="1 2" key="1">
    <citation type="journal article" date="2018" name="Sci. Rep.">
        <title>Genomic signatures of local adaptation to the degree of environmental predictability in rotifers.</title>
        <authorList>
            <person name="Franch-Gras L."/>
            <person name="Hahn C."/>
            <person name="Garcia-Roger E.M."/>
            <person name="Carmona M.J."/>
            <person name="Serra M."/>
            <person name="Gomez A."/>
        </authorList>
    </citation>
    <scope>NUCLEOTIDE SEQUENCE [LARGE SCALE GENOMIC DNA]</scope>
    <source>
        <strain evidence="1">HYR1</strain>
    </source>
</reference>
<comment type="caution">
    <text evidence="1">The sequence shown here is derived from an EMBL/GenBank/DDBJ whole genome shotgun (WGS) entry which is preliminary data.</text>
</comment>
<dbReference type="Proteomes" id="UP000276133">
    <property type="component" value="Unassembled WGS sequence"/>
</dbReference>
<dbReference type="STRING" id="10195.A0A3M7QXR7"/>
<keyword evidence="2" id="KW-1185">Reference proteome</keyword>
<dbReference type="PANTHER" id="PTHR16469">
    <property type="entry name" value="UBIQUITIN-ASSOCIATED AND SH3 DOMAIN-CONTAINING BA-RELATED"/>
    <property type="match status" value="1"/>
</dbReference>